<dbReference type="InterPro" id="IPR018713">
    <property type="entry name" value="MPAB/Lcp_cat_dom"/>
</dbReference>
<feature type="domain" description="ER-bound oxygenase mpaB/mpaB'/Rubber oxygenase catalytic" evidence="1">
    <location>
        <begin position="10"/>
        <end position="234"/>
    </location>
</feature>
<dbReference type="EMBL" id="PDJE01000001">
    <property type="protein sequence ID" value="PFG32070.1"/>
    <property type="molecule type" value="Genomic_DNA"/>
</dbReference>
<proteinExistence type="predicted"/>
<sequence>MRQVRDIRDIAAEAVLIAGGGAAILLQIADERVGLGVAHHSDFASRPLDRLHSTLSYIYVQVYGTGAERRYVARKVGVAHRPVRADAVANRPAYSASDSGLQLWVAATLYRTAIDLDARINGPLPDATAEKLYREYAVLGTALGMPKHLWPGDRAAFEKYWNDAHAALHVTPEARRVAHDLLFPRVAPLWLKAAMPLARLVTAGLLDGTLRDAYGLPWSRARQRRFEVVMTIARMLWRWLPRGIRHRPAIVFVRSVRAEMRSVR</sequence>
<reference evidence="2 3" key="1">
    <citation type="submission" date="2017-10" db="EMBL/GenBank/DDBJ databases">
        <title>Sequencing the genomes of 1000 actinobacteria strains.</title>
        <authorList>
            <person name="Klenk H.-P."/>
        </authorList>
    </citation>
    <scope>NUCLEOTIDE SEQUENCE [LARGE SCALE GENOMIC DNA]</scope>
    <source>
        <strain evidence="2 3">DSM 21798</strain>
    </source>
</reference>
<dbReference type="GO" id="GO:0016491">
    <property type="term" value="F:oxidoreductase activity"/>
    <property type="evidence" value="ECO:0007669"/>
    <property type="project" value="InterPro"/>
</dbReference>
<keyword evidence="3" id="KW-1185">Reference proteome</keyword>
<dbReference type="RefSeq" id="WP_169923478.1">
    <property type="nucleotide sequence ID" value="NZ_PDJE01000001.1"/>
</dbReference>
<gene>
    <name evidence="2" type="ORF">ATJ78_3054</name>
</gene>
<protein>
    <submittedName>
        <fullName evidence="2">Uncharacterized protein (DUF2236 family)</fullName>
    </submittedName>
</protein>
<dbReference type="Proteomes" id="UP000221369">
    <property type="component" value="Unassembled WGS sequence"/>
</dbReference>
<dbReference type="AlphaFoldDB" id="A0A2A9E1K3"/>
<evidence type="ECO:0000259" key="1">
    <source>
        <dbReference type="Pfam" id="PF09995"/>
    </source>
</evidence>
<organism evidence="2 3">
    <name type="scientific">Paramicrobacterium agarici</name>
    <dbReference type="NCBI Taxonomy" id="630514"/>
    <lineage>
        <taxon>Bacteria</taxon>
        <taxon>Bacillati</taxon>
        <taxon>Actinomycetota</taxon>
        <taxon>Actinomycetes</taxon>
        <taxon>Micrococcales</taxon>
        <taxon>Microbacteriaceae</taxon>
        <taxon>Paramicrobacterium</taxon>
    </lineage>
</organism>
<dbReference type="PANTHER" id="PTHR36151:SF3">
    <property type="entry name" value="ER-BOUND OXYGENASE MPAB_MPAB'_RUBBER OXYGENASE CATALYTIC DOMAIN-CONTAINING PROTEIN"/>
    <property type="match status" value="1"/>
</dbReference>
<dbReference type="Pfam" id="PF09995">
    <property type="entry name" value="MPAB_Lcp_cat"/>
    <property type="match status" value="1"/>
</dbReference>
<dbReference type="PANTHER" id="PTHR36151">
    <property type="entry name" value="BLR2777 PROTEIN"/>
    <property type="match status" value="1"/>
</dbReference>
<name>A0A2A9E1K3_9MICO</name>
<evidence type="ECO:0000313" key="2">
    <source>
        <dbReference type="EMBL" id="PFG32070.1"/>
    </source>
</evidence>
<accession>A0A2A9E1K3</accession>
<evidence type="ECO:0000313" key="3">
    <source>
        <dbReference type="Proteomes" id="UP000221369"/>
    </source>
</evidence>
<comment type="caution">
    <text evidence="2">The sequence shown here is derived from an EMBL/GenBank/DDBJ whole genome shotgun (WGS) entry which is preliminary data.</text>
</comment>